<dbReference type="OrthoDB" id="1938465at2759"/>
<evidence type="ECO:0000313" key="3">
    <source>
        <dbReference type="Proteomes" id="UP001152484"/>
    </source>
</evidence>
<dbReference type="Pfam" id="PF14223">
    <property type="entry name" value="Retrotran_gag_2"/>
    <property type="match status" value="1"/>
</dbReference>
<dbReference type="Proteomes" id="UP001152484">
    <property type="component" value="Unassembled WGS sequence"/>
</dbReference>
<evidence type="ECO:0000313" key="2">
    <source>
        <dbReference type="EMBL" id="CAH9077267.1"/>
    </source>
</evidence>
<dbReference type="PANTHER" id="PTHR47481">
    <property type="match status" value="1"/>
</dbReference>
<sequence length="278" mass="30444">MSTAVDTHMAQPTSSVQQPIASTGSPAAAQFQAPNRTEQPSNSGVILSPQIAASRLTLPPPPSLGSYSLFNMPEPFSRTPTTLHLAVPQPTAAVSPAPLAPISMPYAGPTFSGQPGLSPFEVPSQSRQSGSTVTLSTNVTNIATTRLDKVEDYLPWRTQFESFLVSHGLLGIVDGSIPALPQLIFDNFTREVPNPEYHSWLRIDQIVRSWIFATLSRNILVEVRTIHFSALIWQRLETRFMAACVAPSIELKRLLTSLKKKEDQSMEDNSIYGQVYIV</sequence>
<accession>A0A9P1E3C9</accession>
<keyword evidence="3" id="KW-1185">Reference proteome</keyword>
<comment type="caution">
    <text evidence="2">The sequence shown here is derived from an EMBL/GenBank/DDBJ whole genome shotgun (WGS) entry which is preliminary data.</text>
</comment>
<organism evidence="2 3">
    <name type="scientific">Cuscuta europaea</name>
    <name type="common">European dodder</name>
    <dbReference type="NCBI Taxonomy" id="41803"/>
    <lineage>
        <taxon>Eukaryota</taxon>
        <taxon>Viridiplantae</taxon>
        <taxon>Streptophyta</taxon>
        <taxon>Embryophyta</taxon>
        <taxon>Tracheophyta</taxon>
        <taxon>Spermatophyta</taxon>
        <taxon>Magnoliopsida</taxon>
        <taxon>eudicotyledons</taxon>
        <taxon>Gunneridae</taxon>
        <taxon>Pentapetalae</taxon>
        <taxon>asterids</taxon>
        <taxon>lamiids</taxon>
        <taxon>Solanales</taxon>
        <taxon>Convolvulaceae</taxon>
        <taxon>Cuscuteae</taxon>
        <taxon>Cuscuta</taxon>
        <taxon>Cuscuta subgen. Cuscuta</taxon>
    </lineage>
</organism>
<evidence type="ECO:0000256" key="1">
    <source>
        <dbReference type="SAM" id="MobiDB-lite"/>
    </source>
</evidence>
<protein>
    <submittedName>
        <fullName evidence="2">Uncharacterized protein</fullName>
    </submittedName>
</protein>
<feature type="region of interest" description="Disordered" evidence="1">
    <location>
        <begin position="1"/>
        <end position="43"/>
    </location>
</feature>
<gene>
    <name evidence="2" type="ORF">CEURO_LOCUS6247</name>
</gene>
<proteinExistence type="predicted"/>
<dbReference type="EMBL" id="CAMAPE010000010">
    <property type="protein sequence ID" value="CAH9077267.1"/>
    <property type="molecule type" value="Genomic_DNA"/>
</dbReference>
<feature type="compositionally biased region" description="Polar residues" evidence="1">
    <location>
        <begin position="32"/>
        <end position="43"/>
    </location>
</feature>
<feature type="compositionally biased region" description="Polar residues" evidence="1">
    <location>
        <begin position="1"/>
        <end position="25"/>
    </location>
</feature>
<dbReference type="PANTHER" id="PTHR47481:SF31">
    <property type="entry name" value="OS01G0873500 PROTEIN"/>
    <property type="match status" value="1"/>
</dbReference>
<dbReference type="AlphaFoldDB" id="A0A9P1E3C9"/>
<name>A0A9P1E3C9_CUSEU</name>
<reference evidence="2" key="1">
    <citation type="submission" date="2022-07" db="EMBL/GenBank/DDBJ databases">
        <authorList>
            <person name="Macas J."/>
            <person name="Novak P."/>
            <person name="Neumann P."/>
        </authorList>
    </citation>
    <scope>NUCLEOTIDE SEQUENCE</scope>
</reference>